<sequence>MLPNTFAEGHSSQPSGYALWKKQEEAAGINESAVVIPFANGGVTKKRRVPLLLQCGHGFCKVSLQNVSLLVLDTTFPCPGAGGTMMLTPSAVDVVVLLLHRARDGGPVISWCAPRLEDGEADRGKGRRAELKCGLRLNECGVGVVRCRHHVAVKKVVISEETSVDWVLGQLESLDVPQCVVSECMYYEGLHENGRLVLSSDPWIGVAVCSIEMQRNEGQTHFGANPKNMLFANSYISESDAGVLAVLWLRCARWAGLSAEEIYRAVVKARKLPPQYASVVGVGIPRELWKMIGECLQFKAARRPTFSAMLATFLRHLQEIPRSPPASPDNDFAKCSGSNVTRTVSCVLIERSACKGCIGNDDLQYLHFLEAQNSDGQTALRQLLAPQNRVCALVKKEECCIGLLPRNMQTVLVILENGGWEKWCEYYLLLGQIQLLKIPSIELHCIQPTMANDVDLVKWQQHSTWTFWRLFLRGNGFRGLMGGALVNRVHLFSQQYVQAREICKSHSMDRDNMCNLNQAEELGSVTPGSMAWSTPDQIISVAGVELPSKSMASEPEEVELVTPFRLRRMLTVPSASGTSPLSVGSVQMVKVAELAKLVESFHQEILEGFQGFGLELLSPRWGLERLSLIPRGIITSVHADGELQGCFFRFAWVMERLKILDAAKIPEVEVLEEEQEASNWRFRVKPSACQPQRSSMGEVNHSSTGVVHVMEDEEPMVGIFASTRKAVALQGIGSGNGLDHSKLGTK</sequence>
<dbReference type="EnsemblPlants" id="evm.model.02.1248">
    <property type="protein sequence ID" value="cds.evm.model.02.1248"/>
    <property type="gene ID" value="evm.TU.02.1248"/>
</dbReference>
<dbReference type="GO" id="GO:0005769">
    <property type="term" value="C:early endosome"/>
    <property type="evidence" value="ECO:0007669"/>
    <property type="project" value="TreeGrafter"/>
</dbReference>
<dbReference type="EMBL" id="UZAU01000168">
    <property type="status" value="NOT_ANNOTATED_CDS"/>
    <property type="molecule type" value="Genomic_DNA"/>
</dbReference>
<dbReference type="Proteomes" id="UP000596661">
    <property type="component" value="Chromosome 2"/>
</dbReference>
<dbReference type="GO" id="GO:0009738">
    <property type="term" value="P:abscisic acid-activated signaling pathway"/>
    <property type="evidence" value="ECO:0007669"/>
    <property type="project" value="InterPro"/>
</dbReference>
<reference evidence="1" key="2">
    <citation type="submission" date="2021-03" db="UniProtKB">
        <authorList>
            <consortium name="EnsemblPlants"/>
        </authorList>
    </citation>
    <scope>IDENTIFICATION</scope>
</reference>
<dbReference type="AlphaFoldDB" id="A0A803NSW6"/>
<evidence type="ECO:0000313" key="1">
    <source>
        <dbReference type="EnsemblPlants" id="cds.evm.model.02.1248"/>
    </source>
</evidence>
<dbReference type="GO" id="GO:0045324">
    <property type="term" value="P:late endosome to vacuole transport"/>
    <property type="evidence" value="ECO:0007669"/>
    <property type="project" value="TreeGrafter"/>
</dbReference>
<name>A0A803NSW6_CANSA</name>
<proteinExistence type="predicted"/>
<dbReference type="Gene3D" id="1.10.510.10">
    <property type="entry name" value="Transferase(Phosphotransferase) domain 1"/>
    <property type="match status" value="1"/>
</dbReference>
<dbReference type="InterPro" id="IPR044584">
    <property type="entry name" value="KEG"/>
</dbReference>
<organism evidence="1 2">
    <name type="scientific">Cannabis sativa</name>
    <name type="common">Hemp</name>
    <name type="synonym">Marijuana</name>
    <dbReference type="NCBI Taxonomy" id="3483"/>
    <lineage>
        <taxon>Eukaryota</taxon>
        <taxon>Viridiplantae</taxon>
        <taxon>Streptophyta</taxon>
        <taxon>Embryophyta</taxon>
        <taxon>Tracheophyta</taxon>
        <taxon>Spermatophyta</taxon>
        <taxon>Magnoliopsida</taxon>
        <taxon>eudicotyledons</taxon>
        <taxon>Gunneridae</taxon>
        <taxon>Pentapetalae</taxon>
        <taxon>rosids</taxon>
        <taxon>fabids</taxon>
        <taxon>Rosales</taxon>
        <taxon>Cannabaceae</taxon>
        <taxon>Cannabis</taxon>
    </lineage>
</organism>
<accession>A0A803NSW6</accession>
<dbReference type="GO" id="GO:0004842">
    <property type="term" value="F:ubiquitin-protein transferase activity"/>
    <property type="evidence" value="ECO:0007669"/>
    <property type="project" value="InterPro"/>
</dbReference>
<dbReference type="PANTHER" id="PTHR46960">
    <property type="entry name" value="E3 UBIQUITIN-PROTEIN LIGASE KEG"/>
    <property type="match status" value="1"/>
</dbReference>
<keyword evidence="2" id="KW-1185">Reference proteome</keyword>
<dbReference type="GO" id="GO:0006952">
    <property type="term" value="P:defense response"/>
    <property type="evidence" value="ECO:0007669"/>
    <property type="project" value="InterPro"/>
</dbReference>
<reference evidence="1" key="1">
    <citation type="submission" date="2018-11" db="EMBL/GenBank/DDBJ databases">
        <authorList>
            <person name="Grassa J C."/>
        </authorList>
    </citation>
    <scope>NUCLEOTIDE SEQUENCE [LARGE SCALE GENOMIC DNA]</scope>
</reference>
<protein>
    <submittedName>
        <fullName evidence="1">Uncharacterized protein</fullName>
    </submittedName>
</protein>
<dbReference type="PANTHER" id="PTHR46960:SF1">
    <property type="entry name" value="E3 UBIQUITIN-PROTEIN LIGASE KEG"/>
    <property type="match status" value="1"/>
</dbReference>
<evidence type="ECO:0000313" key="2">
    <source>
        <dbReference type="Proteomes" id="UP000596661"/>
    </source>
</evidence>
<dbReference type="Gramene" id="evm.model.02.1248">
    <property type="protein sequence ID" value="cds.evm.model.02.1248"/>
    <property type="gene ID" value="evm.TU.02.1248"/>
</dbReference>
<dbReference type="GO" id="GO:0005802">
    <property type="term" value="C:trans-Golgi network"/>
    <property type="evidence" value="ECO:0007669"/>
    <property type="project" value="TreeGrafter"/>
</dbReference>
<dbReference type="GO" id="GO:0009788">
    <property type="term" value="P:negative regulation of abscisic acid-activated signaling pathway"/>
    <property type="evidence" value="ECO:0007669"/>
    <property type="project" value="TreeGrafter"/>
</dbReference>
<dbReference type="GO" id="GO:0016567">
    <property type="term" value="P:protein ubiquitination"/>
    <property type="evidence" value="ECO:0007669"/>
    <property type="project" value="InterPro"/>
</dbReference>